<gene>
    <name evidence="1" type="ORF">FB566_0431</name>
</gene>
<dbReference type="Proteomes" id="UP000317043">
    <property type="component" value="Unassembled WGS sequence"/>
</dbReference>
<proteinExistence type="predicted"/>
<accession>A0A543AQS2</accession>
<evidence type="ECO:0008006" key="3">
    <source>
        <dbReference type="Google" id="ProtNLM"/>
    </source>
</evidence>
<evidence type="ECO:0000313" key="1">
    <source>
        <dbReference type="EMBL" id="TQL74941.1"/>
    </source>
</evidence>
<keyword evidence="2" id="KW-1185">Reference proteome</keyword>
<dbReference type="InterPro" id="IPR011990">
    <property type="entry name" value="TPR-like_helical_dom_sf"/>
</dbReference>
<dbReference type="SUPFAM" id="SSF48452">
    <property type="entry name" value="TPR-like"/>
    <property type="match status" value="1"/>
</dbReference>
<dbReference type="InParanoid" id="A0A543AQS2"/>
<reference evidence="1 2" key="1">
    <citation type="submission" date="2019-06" db="EMBL/GenBank/DDBJ databases">
        <title>Sequencing the genomes of 1000 actinobacteria strains.</title>
        <authorList>
            <person name="Klenk H.-P."/>
        </authorList>
    </citation>
    <scope>NUCLEOTIDE SEQUENCE [LARGE SCALE GENOMIC DNA]</scope>
    <source>
        <strain evidence="1 2">DSM 45928</strain>
    </source>
</reference>
<dbReference type="EMBL" id="VFOW01000001">
    <property type="protein sequence ID" value="TQL74941.1"/>
    <property type="molecule type" value="Genomic_DNA"/>
</dbReference>
<name>A0A543AQS2_9ACTN</name>
<sequence>MGARVYTSRAQISHWEADRRSISPEQLVDLDAALYANGQLVEFVAGSSGLSYDPDWTESLRTITNMWQHDVSRRDLIRAAVYSPAAIATTLDGWVRPATGPSETGTRRIGTPEIETIRTVATAFRSLDNRFGGLTSREGVVAFLDTEVGPLLKHGQFTNTAGPALLSAAAEMTHLAGWMSYDSGMHGAAERYFIQALRLADASTDTHLAIEILAAMAHQAAHLGHGPEAVQLAATARRAAEDCGAHVLAAEAAVMGAHGHAVQGNTAACARLLLEAEQALDRADRASDPKWVSYFDDAYLSAKRGHFLLAVGDHYGAIDAARRSLDMNDDYVRGRMFNLSLLATSLAAAGDPDEACSHGHEALQLTTGMRSVRANTYLDRLQTELAGYDITVVREFSTAVQQYRL</sequence>
<dbReference type="AlphaFoldDB" id="A0A543AQS2"/>
<protein>
    <recommendedName>
        <fullName evidence="3">Transcriptional regulator</fullName>
    </recommendedName>
</protein>
<evidence type="ECO:0000313" key="2">
    <source>
        <dbReference type="Proteomes" id="UP000317043"/>
    </source>
</evidence>
<organism evidence="1 2">
    <name type="scientific">Stackebrandtia endophytica</name>
    <dbReference type="NCBI Taxonomy" id="1496996"/>
    <lineage>
        <taxon>Bacteria</taxon>
        <taxon>Bacillati</taxon>
        <taxon>Actinomycetota</taxon>
        <taxon>Actinomycetes</taxon>
        <taxon>Glycomycetales</taxon>
        <taxon>Glycomycetaceae</taxon>
        <taxon>Stackebrandtia</taxon>
    </lineage>
</organism>
<comment type="caution">
    <text evidence="1">The sequence shown here is derived from an EMBL/GenBank/DDBJ whole genome shotgun (WGS) entry which is preliminary data.</text>
</comment>
<dbReference type="Gene3D" id="1.25.40.10">
    <property type="entry name" value="Tetratricopeptide repeat domain"/>
    <property type="match status" value="1"/>
</dbReference>